<feature type="region of interest" description="Disordered" evidence="1">
    <location>
        <begin position="20"/>
        <end position="46"/>
    </location>
</feature>
<comment type="caution">
    <text evidence="2">The sequence shown here is derived from an EMBL/GenBank/DDBJ whole genome shotgun (WGS) entry which is preliminary data.</text>
</comment>
<dbReference type="AlphaFoldDB" id="A0AAD6T580"/>
<gene>
    <name evidence="2" type="ORF">C8F04DRAFT_1178358</name>
</gene>
<organism evidence="2 3">
    <name type="scientific">Mycena alexandri</name>
    <dbReference type="NCBI Taxonomy" id="1745969"/>
    <lineage>
        <taxon>Eukaryota</taxon>
        <taxon>Fungi</taxon>
        <taxon>Dikarya</taxon>
        <taxon>Basidiomycota</taxon>
        <taxon>Agaricomycotina</taxon>
        <taxon>Agaricomycetes</taxon>
        <taxon>Agaricomycetidae</taxon>
        <taxon>Agaricales</taxon>
        <taxon>Marasmiineae</taxon>
        <taxon>Mycenaceae</taxon>
        <taxon>Mycena</taxon>
    </lineage>
</organism>
<feature type="compositionally biased region" description="Basic and acidic residues" evidence="1">
    <location>
        <begin position="37"/>
        <end position="46"/>
    </location>
</feature>
<name>A0AAD6T580_9AGAR</name>
<evidence type="ECO:0000313" key="3">
    <source>
        <dbReference type="Proteomes" id="UP001218188"/>
    </source>
</evidence>
<evidence type="ECO:0000256" key="1">
    <source>
        <dbReference type="SAM" id="MobiDB-lite"/>
    </source>
</evidence>
<accession>A0AAD6T580</accession>
<protein>
    <submittedName>
        <fullName evidence="2">Uncharacterized protein</fullName>
    </submittedName>
</protein>
<feature type="compositionally biased region" description="Basic residues" evidence="1">
    <location>
        <begin position="95"/>
        <end position="104"/>
    </location>
</feature>
<dbReference type="EMBL" id="JARJCM010000024">
    <property type="protein sequence ID" value="KAJ7040006.1"/>
    <property type="molecule type" value="Genomic_DNA"/>
</dbReference>
<reference evidence="2" key="1">
    <citation type="submission" date="2023-03" db="EMBL/GenBank/DDBJ databases">
        <title>Massive genome expansion in bonnet fungi (Mycena s.s.) driven by repeated elements and novel gene families across ecological guilds.</title>
        <authorList>
            <consortium name="Lawrence Berkeley National Laboratory"/>
            <person name="Harder C.B."/>
            <person name="Miyauchi S."/>
            <person name="Viragh M."/>
            <person name="Kuo A."/>
            <person name="Thoen E."/>
            <person name="Andreopoulos B."/>
            <person name="Lu D."/>
            <person name="Skrede I."/>
            <person name="Drula E."/>
            <person name="Henrissat B."/>
            <person name="Morin E."/>
            <person name="Kohler A."/>
            <person name="Barry K."/>
            <person name="LaButti K."/>
            <person name="Morin E."/>
            <person name="Salamov A."/>
            <person name="Lipzen A."/>
            <person name="Mereny Z."/>
            <person name="Hegedus B."/>
            <person name="Baldrian P."/>
            <person name="Stursova M."/>
            <person name="Weitz H."/>
            <person name="Taylor A."/>
            <person name="Grigoriev I.V."/>
            <person name="Nagy L.G."/>
            <person name="Martin F."/>
            <person name="Kauserud H."/>
        </authorList>
    </citation>
    <scope>NUCLEOTIDE SEQUENCE</scope>
    <source>
        <strain evidence="2">CBHHK200</strain>
    </source>
</reference>
<dbReference type="Proteomes" id="UP001218188">
    <property type="component" value="Unassembled WGS sequence"/>
</dbReference>
<evidence type="ECO:0000313" key="2">
    <source>
        <dbReference type="EMBL" id="KAJ7040006.1"/>
    </source>
</evidence>
<proteinExistence type="predicted"/>
<sequence length="104" mass="10900">MSCFAECTVFNHIENDKTTIERQKKKNTNKVGVGGRDGGRGRRGDVREWRCDVRDVLLMAALGTAAAVTTTAVTTTAAATGDEDGGEGSGEGGGRHRGSGHRPP</sequence>
<keyword evidence="3" id="KW-1185">Reference proteome</keyword>
<feature type="region of interest" description="Disordered" evidence="1">
    <location>
        <begin position="76"/>
        <end position="104"/>
    </location>
</feature>